<evidence type="ECO:0000256" key="3">
    <source>
        <dbReference type="ARBA" id="ARBA00022741"/>
    </source>
</evidence>
<feature type="transmembrane region" description="Helical" evidence="5">
    <location>
        <begin position="70"/>
        <end position="93"/>
    </location>
</feature>
<dbReference type="SMART" id="SM00382">
    <property type="entry name" value="AAA"/>
    <property type="match status" value="1"/>
</dbReference>
<feature type="transmembrane region" description="Helical" evidence="5">
    <location>
        <begin position="233"/>
        <end position="254"/>
    </location>
</feature>
<feature type="non-terminal residue" evidence="7">
    <location>
        <position position="1"/>
    </location>
</feature>
<dbReference type="PROSITE" id="PS00211">
    <property type="entry name" value="ABC_TRANSPORTER_1"/>
    <property type="match status" value="1"/>
</dbReference>
<dbReference type="InterPro" id="IPR003439">
    <property type="entry name" value="ABC_transporter-like_ATP-bd"/>
</dbReference>
<keyword evidence="5" id="KW-1133">Transmembrane helix</keyword>
<dbReference type="SUPFAM" id="SSF82866">
    <property type="entry name" value="Multidrug efflux transporter AcrB transmembrane domain"/>
    <property type="match status" value="1"/>
</dbReference>
<evidence type="ECO:0000256" key="1">
    <source>
        <dbReference type="ARBA" id="ARBA00005417"/>
    </source>
</evidence>
<feature type="transmembrane region" description="Helical" evidence="5">
    <location>
        <begin position="45"/>
        <end position="64"/>
    </location>
</feature>
<feature type="domain" description="ABC transporter" evidence="6">
    <location>
        <begin position="283"/>
        <end position="511"/>
    </location>
</feature>
<keyword evidence="3" id="KW-0547">Nucleotide-binding</keyword>
<feature type="transmembrane region" description="Helical" evidence="5">
    <location>
        <begin position="6"/>
        <end position="33"/>
    </location>
</feature>
<feature type="transmembrane region" description="Helical" evidence="5">
    <location>
        <begin position="210"/>
        <end position="227"/>
    </location>
</feature>
<feature type="non-terminal residue" evidence="7">
    <location>
        <position position="541"/>
    </location>
</feature>
<dbReference type="GO" id="GO:0005524">
    <property type="term" value="F:ATP binding"/>
    <property type="evidence" value="ECO:0007669"/>
    <property type="project" value="UniProtKB-KW"/>
</dbReference>
<dbReference type="EMBL" id="UINC01047285">
    <property type="protein sequence ID" value="SVB56373.1"/>
    <property type="molecule type" value="Genomic_DNA"/>
</dbReference>
<comment type="similarity">
    <text evidence="1">Belongs to the ABC transporter superfamily.</text>
</comment>
<keyword evidence="5" id="KW-0472">Membrane</keyword>
<dbReference type="InterPro" id="IPR017871">
    <property type="entry name" value="ABC_transporter-like_CS"/>
</dbReference>
<accession>A0A382F2F3</accession>
<dbReference type="PANTHER" id="PTHR43335:SF2">
    <property type="entry name" value="ABC TRANSPORTER, ATP-BINDING PROTEIN"/>
    <property type="match status" value="1"/>
</dbReference>
<dbReference type="InterPro" id="IPR003593">
    <property type="entry name" value="AAA+_ATPase"/>
</dbReference>
<sequence>GDFEIWPPFAITVVGGLAVSMVSTLIFVPVAYMGIDQVRDWLRRMGWLGVGIASIITIATTYGVQYRYESYFWTSIFAVPLWFLFLTSVWTIMRAHHTRVLVHTRREPVYSVELHTLTKIYGAPGRFRREWGRFERRARRMLDEGLEVLDRGSVKDGLIWKLPVLALLIFLHTYVTAGLALFAISVATWGLLVHLVHAVGSLVLEGSPRAFTFVVRYGFLTLFLYYTQRRLDAWSLTITCAVLFFVVRGVRLLARQVEAGKVDIEDMIGRVIWLRRPIYRIAAKTPIIGAKRSEFTALRGVNLTIGRGMFGLLGPNGAGKTTMMRIITRVLEPTFGSVSVNGVNLDEHEHLQGLIGYLPQHFGSYNHMTGYEYLEYRALLEGFNDSAERKERIMDVLEQVNLVNRKEDTIGSYSGGMRQRIGIAQTLLHTPQIMVVDEPTAGLDPVERIRFRNLLARLSKDRIVIFSTHIVEDVAGSCNRLAVINNGQCVYAGTPQVMREQAQGKVWEAVLEEDFFNDLEHDLNVITHLRTPAGIRVHFLA</sequence>
<dbReference type="CDD" id="cd03264">
    <property type="entry name" value="ABC_drug_resistance_like"/>
    <property type="match status" value="1"/>
</dbReference>
<reference evidence="7" key="1">
    <citation type="submission" date="2018-05" db="EMBL/GenBank/DDBJ databases">
        <authorList>
            <person name="Lanie J.A."/>
            <person name="Ng W.-L."/>
            <person name="Kazmierczak K.M."/>
            <person name="Andrzejewski T.M."/>
            <person name="Davidsen T.M."/>
            <person name="Wayne K.J."/>
            <person name="Tettelin H."/>
            <person name="Glass J.I."/>
            <person name="Rusch D."/>
            <person name="Podicherti R."/>
            <person name="Tsui H.-C.T."/>
            <person name="Winkler M.E."/>
        </authorList>
    </citation>
    <scope>NUCLEOTIDE SEQUENCE</scope>
</reference>
<dbReference type="GO" id="GO:0016887">
    <property type="term" value="F:ATP hydrolysis activity"/>
    <property type="evidence" value="ECO:0007669"/>
    <property type="project" value="InterPro"/>
</dbReference>
<dbReference type="InterPro" id="IPR027417">
    <property type="entry name" value="P-loop_NTPase"/>
</dbReference>
<dbReference type="Gene3D" id="3.40.50.300">
    <property type="entry name" value="P-loop containing nucleotide triphosphate hydrolases"/>
    <property type="match status" value="1"/>
</dbReference>
<name>A0A382F2F3_9ZZZZ</name>
<keyword evidence="2" id="KW-0813">Transport</keyword>
<protein>
    <recommendedName>
        <fullName evidence="6">ABC transporter domain-containing protein</fullName>
    </recommendedName>
</protein>
<dbReference type="SUPFAM" id="SSF52540">
    <property type="entry name" value="P-loop containing nucleoside triphosphate hydrolases"/>
    <property type="match status" value="1"/>
</dbReference>
<evidence type="ECO:0000259" key="6">
    <source>
        <dbReference type="PROSITE" id="PS50893"/>
    </source>
</evidence>
<organism evidence="7">
    <name type="scientific">marine metagenome</name>
    <dbReference type="NCBI Taxonomy" id="408172"/>
    <lineage>
        <taxon>unclassified sequences</taxon>
        <taxon>metagenomes</taxon>
        <taxon>ecological metagenomes</taxon>
    </lineage>
</organism>
<evidence type="ECO:0000256" key="4">
    <source>
        <dbReference type="ARBA" id="ARBA00022840"/>
    </source>
</evidence>
<dbReference type="Pfam" id="PF00005">
    <property type="entry name" value="ABC_tran"/>
    <property type="match status" value="1"/>
</dbReference>
<evidence type="ECO:0000256" key="5">
    <source>
        <dbReference type="SAM" id="Phobius"/>
    </source>
</evidence>
<evidence type="ECO:0000256" key="2">
    <source>
        <dbReference type="ARBA" id="ARBA00022448"/>
    </source>
</evidence>
<evidence type="ECO:0000313" key="7">
    <source>
        <dbReference type="EMBL" id="SVB56373.1"/>
    </source>
</evidence>
<dbReference type="PROSITE" id="PS50893">
    <property type="entry name" value="ABC_TRANSPORTER_2"/>
    <property type="match status" value="1"/>
</dbReference>
<dbReference type="AlphaFoldDB" id="A0A382F2F3"/>
<keyword evidence="4" id="KW-0067">ATP-binding</keyword>
<proteinExistence type="inferred from homology"/>
<gene>
    <name evidence="7" type="ORF">METZ01_LOCUS209227</name>
</gene>
<dbReference type="Gene3D" id="1.20.1640.10">
    <property type="entry name" value="Multidrug efflux transporter AcrB transmembrane domain"/>
    <property type="match status" value="1"/>
</dbReference>
<dbReference type="PANTHER" id="PTHR43335">
    <property type="entry name" value="ABC TRANSPORTER, ATP-BINDING PROTEIN"/>
    <property type="match status" value="1"/>
</dbReference>
<keyword evidence="5" id="KW-0812">Transmembrane</keyword>